<evidence type="ECO:0000259" key="4">
    <source>
        <dbReference type="Pfam" id="PF13193"/>
    </source>
</evidence>
<dbReference type="InterPro" id="IPR020845">
    <property type="entry name" value="AMP-binding_CS"/>
</dbReference>
<dbReference type="Proteomes" id="UP000624325">
    <property type="component" value="Unassembled WGS sequence"/>
</dbReference>
<dbReference type="InterPro" id="IPR025110">
    <property type="entry name" value="AMP-bd_C"/>
</dbReference>
<evidence type="ECO:0000259" key="3">
    <source>
        <dbReference type="Pfam" id="PF00501"/>
    </source>
</evidence>
<keyword evidence="6" id="KW-1185">Reference proteome</keyword>
<feature type="domain" description="AMP-dependent synthetase/ligase" evidence="3">
    <location>
        <begin position="14"/>
        <end position="339"/>
    </location>
</feature>
<evidence type="ECO:0000256" key="1">
    <source>
        <dbReference type="ARBA" id="ARBA00006432"/>
    </source>
</evidence>
<dbReference type="Pfam" id="PF13193">
    <property type="entry name" value="AMP-binding_C"/>
    <property type="match status" value="1"/>
</dbReference>
<evidence type="ECO:0000313" key="5">
    <source>
        <dbReference type="EMBL" id="GIF55726.1"/>
    </source>
</evidence>
<dbReference type="GO" id="GO:0016874">
    <property type="term" value="F:ligase activity"/>
    <property type="evidence" value="ECO:0007669"/>
    <property type="project" value="UniProtKB-KW"/>
</dbReference>
<dbReference type="RefSeq" id="WP_203701531.1">
    <property type="nucleotide sequence ID" value="NZ_BAAALU010000010.1"/>
</dbReference>
<reference evidence="5 6" key="1">
    <citation type="submission" date="2021-01" db="EMBL/GenBank/DDBJ databases">
        <title>Whole genome shotgun sequence of Asanoa iriomotensis NBRC 100142.</title>
        <authorList>
            <person name="Komaki H."/>
            <person name="Tamura T."/>
        </authorList>
    </citation>
    <scope>NUCLEOTIDE SEQUENCE [LARGE SCALE GENOMIC DNA]</scope>
    <source>
        <strain evidence="5 6">NBRC 100142</strain>
    </source>
</reference>
<feature type="domain" description="AMP-binding enzyme C-terminal" evidence="4">
    <location>
        <begin position="400"/>
        <end position="474"/>
    </location>
</feature>
<dbReference type="SUPFAM" id="SSF56801">
    <property type="entry name" value="Acetyl-CoA synthetase-like"/>
    <property type="match status" value="1"/>
</dbReference>
<dbReference type="PANTHER" id="PTHR43201:SF5">
    <property type="entry name" value="MEDIUM-CHAIN ACYL-COA LIGASE ACSF2, MITOCHONDRIAL"/>
    <property type="match status" value="1"/>
</dbReference>
<dbReference type="Gene3D" id="3.40.50.12780">
    <property type="entry name" value="N-terminal domain of ligase-like"/>
    <property type="match status" value="1"/>
</dbReference>
<comment type="caution">
    <text evidence="5">The sequence shown here is derived from an EMBL/GenBank/DDBJ whole genome shotgun (WGS) entry which is preliminary data.</text>
</comment>
<dbReference type="InterPro" id="IPR042099">
    <property type="entry name" value="ANL_N_sf"/>
</dbReference>
<evidence type="ECO:0000256" key="2">
    <source>
        <dbReference type="ARBA" id="ARBA00022598"/>
    </source>
</evidence>
<sequence>MITFPGVIAALAASARTANRPALLGNDPVTFAELHRRGTARVAELADLGVTGGRIVAVVCFNETVVFEYLIAAGALGAALMPLSPALTDTEIVALVDKADAVACVATAGVGAERAQRLSGLSTRRFRLAPAAASGVAGPDPVVPRADSTCWVSTTGGSTGTPRLFAVSHERLLTNSMLNAYEWGWSAYPVHVCLSPIAHGIGFSHAVGQLASGGTVALVERYDPAAAAAWLRGDTRAWTAVVPTMVHDLYRQDASLSALELLVCAGAPLQVGLRERVLEAGTARLVEYYGSTELGWVTWIEHRPGDTREGLVGLPVLGASVRVTGADGRPVPAGEIGRVQKSGRPYAIPLGGGVSAYEANASAWESSGDLGRIDADGALMLAGRVDDMLVIGGQNVYPVEVELVLREHPAVREVVVRGADSDRLGQTMVAYVEATADPRLTAELADLCAARLAGYKRPARFVVLDALPRNSAGKLRRSFGDLR</sequence>
<accession>A0ABQ4BYW5</accession>
<keyword evidence="2 5" id="KW-0436">Ligase</keyword>
<name>A0ABQ4BYW5_9ACTN</name>
<evidence type="ECO:0000313" key="6">
    <source>
        <dbReference type="Proteomes" id="UP000624325"/>
    </source>
</evidence>
<comment type="similarity">
    <text evidence="1">Belongs to the ATP-dependent AMP-binding enzyme family.</text>
</comment>
<dbReference type="EMBL" id="BONC01000009">
    <property type="protein sequence ID" value="GIF55726.1"/>
    <property type="molecule type" value="Genomic_DNA"/>
</dbReference>
<dbReference type="InterPro" id="IPR000873">
    <property type="entry name" value="AMP-dep_synth/lig_dom"/>
</dbReference>
<organism evidence="5 6">
    <name type="scientific">Asanoa iriomotensis</name>
    <dbReference type="NCBI Taxonomy" id="234613"/>
    <lineage>
        <taxon>Bacteria</taxon>
        <taxon>Bacillati</taxon>
        <taxon>Actinomycetota</taxon>
        <taxon>Actinomycetes</taxon>
        <taxon>Micromonosporales</taxon>
        <taxon>Micromonosporaceae</taxon>
        <taxon>Asanoa</taxon>
    </lineage>
</organism>
<dbReference type="InterPro" id="IPR045851">
    <property type="entry name" value="AMP-bd_C_sf"/>
</dbReference>
<gene>
    <name evidence="5" type="ORF">Air01nite_18210</name>
</gene>
<dbReference type="Pfam" id="PF00501">
    <property type="entry name" value="AMP-binding"/>
    <property type="match status" value="1"/>
</dbReference>
<proteinExistence type="inferred from homology"/>
<dbReference type="CDD" id="cd04433">
    <property type="entry name" value="AFD_class_I"/>
    <property type="match status" value="1"/>
</dbReference>
<dbReference type="Gene3D" id="3.30.300.30">
    <property type="match status" value="1"/>
</dbReference>
<dbReference type="PANTHER" id="PTHR43201">
    <property type="entry name" value="ACYL-COA SYNTHETASE"/>
    <property type="match status" value="1"/>
</dbReference>
<dbReference type="PROSITE" id="PS00455">
    <property type="entry name" value="AMP_BINDING"/>
    <property type="match status" value="1"/>
</dbReference>
<protein>
    <submittedName>
        <fullName evidence="5">2-succinylbenzoate-CoA ligase</fullName>
    </submittedName>
</protein>